<organism evidence="8 10">
    <name type="scientific">Cannabis sativa</name>
    <name type="common">Hemp</name>
    <name type="synonym">Marijuana</name>
    <dbReference type="NCBI Taxonomy" id="3483"/>
    <lineage>
        <taxon>Eukaryota</taxon>
        <taxon>Viridiplantae</taxon>
        <taxon>Streptophyta</taxon>
        <taxon>Embryophyta</taxon>
        <taxon>Tracheophyta</taxon>
        <taxon>Spermatophyta</taxon>
        <taxon>Magnoliopsida</taxon>
        <taxon>eudicotyledons</taxon>
        <taxon>Gunneridae</taxon>
        <taxon>Pentapetalae</taxon>
        <taxon>rosids</taxon>
        <taxon>fabids</taxon>
        <taxon>Rosales</taxon>
        <taxon>Cannabaceae</taxon>
        <taxon>Cannabis</taxon>
    </lineage>
</organism>
<dbReference type="Proteomes" id="UP000525078">
    <property type="component" value="Unassembled WGS sequence"/>
</dbReference>
<gene>
    <name evidence="7" type="ORF">F8388_019129</name>
    <name evidence="8" type="ORF">G4B88_024326</name>
</gene>
<evidence type="ECO:0000256" key="5">
    <source>
        <dbReference type="RuleBase" id="RU364012"/>
    </source>
</evidence>
<evidence type="ECO:0000256" key="6">
    <source>
        <dbReference type="SAM" id="Coils"/>
    </source>
</evidence>
<evidence type="ECO:0000313" key="8">
    <source>
        <dbReference type="EMBL" id="KAF4390320.1"/>
    </source>
</evidence>
<dbReference type="AlphaFoldDB" id="A0A7J6H6W7"/>
<comment type="similarity">
    <text evidence="1 5">Belongs to the Frigida family.</text>
</comment>
<proteinExistence type="inferred from homology"/>
<dbReference type="PANTHER" id="PTHR31791">
    <property type="entry name" value="FRIGIDA-LIKE PROTEIN 3-RELATED"/>
    <property type="match status" value="1"/>
</dbReference>
<keyword evidence="4 5" id="KW-0287">Flowering</keyword>
<dbReference type="Pfam" id="PF07899">
    <property type="entry name" value="Frigida"/>
    <property type="match status" value="1"/>
</dbReference>
<evidence type="ECO:0000256" key="4">
    <source>
        <dbReference type="ARBA" id="ARBA00023089"/>
    </source>
</evidence>
<evidence type="ECO:0000313" key="9">
    <source>
        <dbReference type="Proteomes" id="UP000525078"/>
    </source>
</evidence>
<comment type="caution">
    <text evidence="8">The sequence shown here is derived from an EMBL/GenBank/DDBJ whole genome shotgun (WGS) entry which is preliminary data.</text>
</comment>
<feature type="non-terminal residue" evidence="8">
    <location>
        <position position="1"/>
    </location>
</feature>
<dbReference type="EMBL" id="JAATIP010000412">
    <property type="protein sequence ID" value="KAF4348954.1"/>
    <property type="molecule type" value="Genomic_DNA"/>
</dbReference>
<feature type="coiled-coil region" evidence="6">
    <location>
        <begin position="41"/>
        <end position="286"/>
    </location>
</feature>
<keyword evidence="3 5" id="KW-0221">Differentiation</keyword>
<protein>
    <recommendedName>
        <fullName evidence="5">FRIGIDA-like protein</fullName>
    </recommendedName>
</protein>
<dbReference type="PANTHER" id="PTHR31791:SF47">
    <property type="entry name" value="INACTIVE FRIGIDA-LIKE PROTEIN 2"/>
    <property type="match status" value="1"/>
</dbReference>
<evidence type="ECO:0000256" key="3">
    <source>
        <dbReference type="ARBA" id="ARBA00022782"/>
    </source>
</evidence>
<dbReference type="Proteomes" id="UP000583929">
    <property type="component" value="Unassembled WGS sequence"/>
</dbReference>
<sequence>FRERTHNYSSPCLISSVFLSYTLRTQKKKKKKKKKKEEYFLSLLVLQMEKLTQSLRSFEQQRGDIGKTLEDLQSIFNELVEREKEILTEEKRMKDQELKFKIEYGRISELKESQLKKVEASIHNCLKELSLKEEEFNVVASKTKLEEQRLEAIQNSVKECSCQLESEKKELEYVKAFKENNLASLKKTMVALEKKKVELESIIQLQEEEMESRLKELELMEKHVQDILKEAQLKEKSASSARKFVAEAQKNIDQHQQKELEFEIKVDEFQRRLQQFELEKSAWLAEKNKMVGVVVKIEQQQETRSKGPLPDVEVSIQNLIEIEEVIHAVKLICQLKLTNKFSPVSLLLDYIKNSENQTSIVCRGKRSNKDKIKAANKEIAILKAVKNCIQDCNLESVFPKVKFYQLGQRCIELEQKLELYSLQEQSGKRKKDDSIVGQRIKIKY</sequence>
<keyword evidence="2 5" id="KW-0217">Developmental protein</keyword>
<dbReference type="InterPro" id="IPR012474">
    <property type="entry name" value="Frigida"/>
</dbReference>
<evidence type="ECO:0000256" key="2">
    <source>
        <dbReference type="ARBA" id="ARBA00022473"/>
    </source>
</evidence>
<evidence type="ECO:0000256" key="1">
    <source>
        <dbReference type="ARBA" id="ARBA00008956"/>
    </source>
</evidence>
<dbReference type="GO" id="GO:0030154">
    <property type="term" value="P:cell differentiation"/>
    <property type="evidence" value="ECO:0007669"/>
    <property type="project" value="UniProtKB-KW"/>
</dbReference>
<keyword evidence="6" id="KW-0175">Coiled coil</keyword>
<keyword evidence="10" id="KW-1185">Reference proteome</keyword>
<dbReference type="GO" id="GO:0009908">
    <property type="term" value="P:flower development"/>
    <property type="evidence" value="ECO:0007669"/>
    <property type="project" value="UniProtKB-KW"/>
</dbReference>
<name>A0A7J6H6W7_CANSA</name>
<reference evidence="9 10" key="1">
    <citation type="journal article" date="2020" name="bioRxiv">
        <title>Sequence and annotation of 42 cannabis genomes reveals extensive copy number variation in cannabinoid synthesis and pathogen resistance genes.</title>
        <authorList>
            <person name="Mckernan K.J."/>
            <person name="Helbert Y."/>
            <person name="Kane L.T."/>
            <person name="Ebling H."/>
            <person name="Zhang L."/>
            <person name="Liu B."/>
            <person name="Eaton Z."/>
            <person name="Mclaughlin S."/>
            <person name="Kingan S."/>
            <person name="Baybayan P."/>
            <person name="Concepcion G."/>
            <person name="Jordan M."/>
            <person name="Riva A."/>
            <person name="Barbazuk W."/>
            <person name="Harkins T."/>
        </authorList>
    </citation>
    <scope>NUCLEOTIDE SEQUENCE [LARGE SCALE GENOMIC DNA]</scope>
    <source>
        <strain evidence="9 10">cv. Jamaican Lion 4</strain>
        <strain evidence="8">Father</strain>
        <strain evidence="7">Mother</strain>
        <tissue evidence="8">Leaf</tissue>
    </source>
</reference>
<accession>A0A7J6H6W7</accession>
<evidence type="ECO:0000313" key="10">
    <source>
        <dbReference type="Proteomes" id="UP000583929"/>
    </source>
</evidence>
<evidence type="ECO:0000313" key="7">
    <source>
        <dbReference type="EMBL" id="KAF4348954.1"/>
    </source>
</evidence>
<dbReference type="EMBL" id="JAATIQ010000063">
    <property type="protein sequence ID" value="KAF4390320.1"/>
    <property type="molecule type" value="Genomic_DNA"/>
</dbReference>